<comment type="caution">
    <text evidence="3">The sequence shown here is derived from an EMBL/GenBank/DDBJ whole genome shotgun (WGS) entry which is preliminary data.</text>
</comment>
<evidence type="ECO:0000313" key="4">
    <source>
        <dbReference type="Proteomes" id="UP000654075"/>
    </source>
</evidence>
<sequence length="438" mass="46639">MDDELIAAKLGPCSCAVIVRDGPNDCEPIDLPDDNQPADQPSFGNFAAKLVRGPERGNARAAAKQEALKDEGLDASKVHGGESSSSGGGSSSSVSYPAVLLLPLGRQTWPPTLEPVPRSRVGWHRLRARDDWNLQELLLGEALAAMMDFSDGVSQDASPLLHCPSGIGSGGGLGPEDLQGQLRFVKTLLREIEEVELDDQELLWVVRLARRSPDSPAPLLPSGLRFGLSARHGLHSLPHACVRMLALFEAGSAAEEAIGSAAKRLQSLMQELNGGLAVSDDDVQMVLSEALLASGGEETSRSDLLKGLGAWYANVQRQDSPPQALFQAIATGLVNGREYHTALLDRLRLMLPVLVRDLRRLRKRDPGGFASGTNLASFASAKGLSGPLRQSLELGWSAAAVLALLLALALPSSLFAWTIYMGTAHGSDRCPYDLDGLL</sequence>
<evidence type="ECO:0000313" key="3">
    <source>
        <dbReference type="EMBL" id="CAE8606440.1"/>
    </source>
</evidence>
<feature type="region of interest" description="Disordered" evidence="1">
    <location>
        <begin position="66"/>
        <end position="93"/>
    </location>
</feature>
<keyword evidence="2" id="KW-0472">Membrane</keyword>
<dbReference type="Proteomes" id="UP000654075">
    <property type="component" value="Unassembled WGS sequence"/>
</dbReference>
<gene>
    <name evidence="3" type="ORF">PGLA1383_LOCUS24423</name>
</gene>
<evidence type="ECO:0000256" key="1">
    <source>
        <dbReference type="SAM" id="MobiDB-lite"/>
    </source>
</evidence>
<feature type="region of interest" description="Disordered" evidence="1">
    <location>
        <begin position="24"/>
        <end position="44"/>
    </location>
</feature>
<keyword evidence="2" id="KW-0812">Transmembrane</keyword>
<organism evidence="3 4">
    <name type="scientific">Polarella glacialis</name>
    <name type="common">Dinoflagellate</name>
    <dbReference type="NCBI Taxonomy" id="89957"/>
    <lineage>
        <taxon>Eukaryota</taxon>
        <taxon>Sar</taxon>
        <taxon>Alveolata</taxon>
        <taxon>Dinophyceae</taxon>
        <taxon>Suessiales</taxon>
        <taxon>Suessiaceae</taxon>
        <taxon>Polarella</taxon>
    </lineage>
</organism>
<feature type="compositionally biased region" description="Low complexity" evidence="1">
    <location>
        <begin position="81"/>
        <end position="93"/>
    </location>
</feature>
<reference evidence="3" key="1">
    <citation type="submission" date="2021-02" db="EMBL/GenBank/DDBJ databases">
        <authorList>
            <person name="Dougan E. K."/>
            <person name="Rhodes N."/>
            <person name="Thang M."/>
            <person name="Chan C."/>
        </authorList>
    </citation>
    <scope>NUCLEOTIDE SEQUENCE</scope>
</reference>
<protein>
    <submittedName>
        <fullName evidence="3">Uncharacterized protein</fullName>
    </submittedName>
</protein>
<proteinExistence type="predicted"/>
<dbReference type="AlphaFoldDB" id="A0A813EYV8"/>
<evidence type="ECO:0000256" key="2">
    <source>
        <dbReference type="SAM" id="Phobius"/>
    </source>
</evidence>
<name>A0A813EYV8_POLGL</name>
<keyword evidence="2" id="KW-1133">Transmembrane helix</keyword>
<dbReference type="EMBL" id="CAJNNV010019232">
    <property type="protein sequence ID" value="CAE8606440.1"/>
    <property type="molecule type" value="Genomic_DNA"/>
</dbReference>
<accession>A0A813EYV8</accession>
<keyword evidence="4" id="KW-1185">Reference proteome</keyword>
<feature type="transmembrane region" description="Helical" evidence="2">
    <location>
        <begin position="394"/>
        <end position="420"/>
    </location>
</feature>
<feature type="compositionally biased region" description="Basic and acidic residues" evidence="1">
    <location>
        <begin position="66"/>
        <end position="80"/>
    </location>
</feature>
<dbReference type="OrthoDB" id="432398at2759"/>
<feature type="non-terminal residue" evidence="3">
    <location>
        <position position="1"/>
    </location>
</feature>